<reference evidence="2 3" key="1">
    <citation type="submission" date="2018-05" db="EMBL/GenBank/DDBJ databases">
        <title>Draft genome sequences of Dehalococcoides mccartyi strains RC and KS.</title>
        <authorList>
            <person name="Higgins S.A."/>
            <person name="Padilla-Crespo E."/>
            <person name="Loeffler F.E."/>
        </authorList>
    </citation>
    <scope>NUCLEOTIDE SEQUENCE [LARGE SCALE GENOMIC DNA]</scope>
    <source>
        <strain evidence="2 3">RC</strain>
    </source>
</reference>
<feature type="compositionally biased region" description="Basic and acidic residues" evidence="1">
    <location>
        <begin position="32"/>
        <end position="45"/>
    </location>
</feature>
<organism evidence="2 3">
    <name type="scientific">Dehalococcoides mccartyi</name>
    <dbReference type="NCBI Taxonomy" id="61435"/>
    <lineage>
        <taxon>Bacteria</taxon>
        <taxon>Bacillati</taxon>
        <taxon>Chloroflexota</taxon>
        <taxon>Dehalococcoidia</taxon>
        <taxon>Dehalococcoidales</taxon>
        <taxon>Dehalococcoidaceae</taxon>
        <taxon>Dehalococcoides</taxon>
    </lineage>
</organism>
<proteinExistence type="predicted"/>
<protein>
    <submittedName>
        <fullName evidence="2">Uncharacterized protein</fullName>
    </submittedName>
</protein>
<dbReference type="AlphaFoldDB" id="A0A328EJZ2"/>
<evidence type="ECO:0000313" key="2">
    <source>
        <dbReference type="EMBL" id="RAL68904.1"/>
    </source>
</evidence>
<dbReference type="Proteomes" id="UP000249146">
    <property type="component" value="Unassembled WGS sequence"/>
</dbReference>
<name>A0A328EJZ2_9CHLR</name>
<evidence type="ECO:0000256" key="1">
    <source>
        <dbReference type="SAM" id="MobiDB-lite"/>
    </source>
</evidence>
<feature type="region of interest" description="Disordered" evidence="1">
    <location>
        <begin position="23"/>
        <end position="45"/>
    </location>
</feature>
<dbReference type="EMBL" id="QGLC01000018">
    <property type="protein sequence ID" value="RAL68904.1"/>
    <property type="molecule type" value="Genomic_DNA"/>
</dbReference>
<evidence type="ECO:0000313" key="3">
    <source>
        <dbReference type="Proteomes" id="UP000249146"/>
    </source>
</evidence>
<sequence>MGRIWDIRLVLFFWMLKRNQENHEGGSMFNGIRERPDDIRERLRK</sequence>
<comment type="caution">
    <text evidence="2">The sequence shown here is derived from an EMBL/GenBank/DDBJ whole genome shotgun (WGS) entry which is preliminary data.</text>
</comment>
<gene>
    <name evidence="2" type="ORF">C1G87_1375</name>
</gene>
<accession>A0A328EJZ2</accession>